<comment type="similarity">
    <text evidence="1">Belongs to the membrane fusion protein (MFP) (TC 8.A.1) family.</text>
</comment>
<protein>
    <submittedName>
        <fullName evidence="6">Efflux RND transporter periplasmic adaptor subunit</fullName>
    </submittedName>
</protein>
<dbReference type="EMBL" id="QPID01000003">
    <property type="protein sequence ID" value="RCU50908.1"/>
    <property type="molecule type" value="Genomic_DNA"/>
</dbReference>
<dbReference type="Gene3D" id="1.10.287.470">
    <property type="entry name" value="Helix hairpin bin"/>
    <property type="match status" value="1"/>
</dbReference>
<evidence type="ECO:0000259" key="5">
    <source>
        <dbReference type="Pfam" id="PF25989"/>
    </source>
</evidence>
<dbReference type="AlphaFoldDB" id="A0A368NKD1"/>
<evidence type="ECO:0000259" key="4">
    <source>
        <dbReference type="Pfam" id="PF25973"/>
    </source>
</evidence>
<dbReference type="PANTHER" id="PTHR30469:SF38">
    <property type="entry name" value="HLYD FAMILY SECRETION PROTEIN"/>
    <property type="match status" value="1"/>
</dbReference>
<dbReference type="Gene3D" id="2.40.420.20">
    <property type="match status" value="1"/>
</dbReference>
<keyword evidence="7" id="KW-1185">Reference proteome</keyword>
<dbReference type="GO" id="GO:0015562">
    <property type="term" value="F:efflux transmembrane transporter activity"/>
    <property type="evidence" value="ECO:0007669"/>
    <property type="project" value="TreeGrafter"/>
</dbReference>
<feature type="chain" id="PRO_5017059572" evidence="3">
    <location>
        <begin position="22"/>
        <end position="357"/>
    </location>
</feature>
<evidence type="ECO:0000256" key="3">
    <source>
        <dbReference type="SAM" id="SignalP"/>
    </source>
</evidence>
<feature type="coiled-coil region" evidence="2">
    <location>
        <begin position="92"/>
        <end position="119"/>
    </location>
</feature>
<evidence type="ECO:0000313" key="7">
    <source>
        <dbReference type="Proteomes" id="UP000252558"/>
    </source>
</evidence>
<organism evidence="6 7">
    <name type="scientific">Corallincola holothuriorum</name>
    <dbReference type="NCBI Taxonomy" id="2282215"/>
    <lineage>
        <taxon>Bacteria</taxon>
        <taxon>Pseudomonadati</taxon>
        <taxon>Pseudomonadota</taxon>
        <taxon>Gammaproteobacteria</taxon>
        <taxon>Alteromonadales</taxon>
        <taxon>Psychromonadaceae</taxon>
        <taxon>Corallincola</taxon>
    </lineage>
</organism>
<evidence type="ECO:0000256" key="1">
    <source>
        <dbReference type="ARBA" id="ARBA00009477"/>
    </source>
</evidence>
<gene>
    <name evidence="6" type="ORF">DU002_06165</name>
</gene>
<dbReference type="Gene3D" id="2.40.50.100">
    <property type="match status" value="1"/>
</dbReference>
<reference evidence="6 7" key="1">
    <citation type="submission" date="2018-07" db="EMBL/GenBank/DDBJ databases">
        <title>Corallincola holothuriorum sp. nov., a new facultative anaerobe isolated from sea cucumber Apostichopus japonicus.</title>
        <authorList>
            <person name="Xia H."/>
        </authorList>
    </citation>
    <scope>NUCLEOTIDE SEQUENCE [LARGE SCALE GENOMIC DNA]</scope>
    <source>
        <strain evidence="6 7">C4</strain>
    </source>
</reference>
<dbReference type="RefSeq" id="WP_114337503.1">
    <property type="nucleotide sequence ID" value="NZ_QPID01000003.1"/>
</dbReference>
<name>A0A368NKD1_9GAMM</name>
<comment type="caution">
    <text evidence="6">The sequence shown here is derived from an EMBL/GenBank/DDBJ whole genome shotgun (WGS) entry which is preliminary data.</text>
</comment>
<sequence length="357" mass="38955">MRFVKWFISVGLVCLSSSAVAETPPASVWVATSVSQQMQAQLWLPGTVASRHDAEIAAEISGRLTWIAEVGTQVAAGDVLARIDDSYLALELAAAESAIVRLQAQLTFLDKKLERFTEVARSQGTSQNELDELTSSRDMAVQELVEANISREQIKHRLARTQVKAPYDGLVVSRVQQPGEYTEIGEDLLRLVQISTREVRIQAPLSVAAYLKVGDQVEVSYLNQSAMFAVRTLIPVGDQRSRTMELRLQMNDTDWPVGAAVKVALPNSQPMQVIAVPRDALVLRGKQRYVFSIDEEGAASRIEVSTGIAQGDLIQVVGELSAGQAVVVRGAERLQPGQKVKVENRLAQAEKVANIEG</sequence>
<dbReference type="NCBIfam" id="TIGR01730">
    <property type="entry name" value="RND_mfp"/>
    <property type="match status" value="1"/>
</dbReference>
<dbReference type="SUPFAM" id="SSF111369">
    <property type="entry name" value="HlyD-like secretion proteins"/>
    <property type="match status" value="1"/>
</dbReference>
<dbReference type="PANTHER" id="PTHR30469">
    <property type="entry name" value="MULTIDRUG RESISTANCE PROTEIN MDTA"/>
    <property type="match status" value="1"/>
</dbReference>
<accession>A0A368NKD1</accession>
<feature type="domain" description="YknX-like C-terminal permuted SH3-like" evidence="5">
    <location>
        <begin position="273"/>
        <end position="342"/>
    </location>
</feature>
<keyword evidence="3" id="KW-0732">Signal</keyword>
<feature type="domain" description="CzcB-like barrel-sandwich hybrid" evidence="4">
    <location>
        <begin position="54"/>
        <end position="188"/>
    </location>
</feature>
<dbReference type="Gene3D" id="2.40.30.170">
    <property type="match status" value="1"/>
</dbReference>
<dbReference type="Pfam" id="PF25973">
    <property type="entry name" value="BSH_CzcB"/>
    <property type="match status" value="1"/>
</dbReference>
<feature type="signal peptide" evidence="3">
    <location>
        <begin position="1"/>
        <end position="21"/>
    </location>
</feature>
<dbReference type="InterPro" id="IPR006143">
    <property type="entry name" value="RND_pump_MFP"/>
</dbReference>
<evidence type="ECO:0000256" key="2">
    <source>
        <dbReference type="SAM" id="Coils"/>
    </source>
</evidence>
<dbReference type="Pfam" id="PF25989">
    <property type="entry name" value="YknX_C"/>
    <property type="match status" value="1"/>
</dbReference>
<dbReference type="InterPro" id="IPR058647">
    <property type="entry name" value="BSH_CzcB-like"/>
</dbReference>
<dbReference type="OrthoDB" id="9806939at2"/>
<keyword evidence="2" id="KW-0175">Coiled coil</keyword>
<evidence type="ECO:0000313" key="6">
    <source>
        <dbReference type="EMBL" id="RCU50908.1"/>
    </source>
</evidence>
<proteinExistence type="inferred from homology"/>
<dbReference type="InterPro" id="IPR058637">
    <property type="entry name" value="YknX-like_C"/>
</dbReference>
<dbReference type="Proteomes" id="UP000252558">
    <property type="component" value="Unassembled WGS sequence"/>
</dbReference>
<dbReference type="GO" id="GO:1990281">
    <property type="term" value="C:efflux pump complex"/>
    <property type="evidence" value="ECO:0007669"/>
    <property type="project" value="TreeGrafter"/>
</dbReference>